<accession>A0AAW6RMY3</accession>
<dbReference type="InterPro" id="IPR050627">
    <property type="entry name" value="Nitroreductase/BluB"/>
</dbReference>
<keyword evidence="5" id="KW-0521">NADP</keyword>
<keyword evidence="10" id="KW-1185">Reference proteome</keyword>
<keyword evidence="4" id="KW-0288">FMN</keyword>
<keyword evidence="3" id="KW-0285">Flavoprotein</keyword>
<dbReference type="PANTHER" id="PTHR23026">
    <property type="entry name" value="NADPH NITROREDUCTASE"/>
    <property type="match status" value="1"/>
</dbReference>
<keyword evidence="7" id="KW-0520">NAD</keyword>
<dbReference type="SUPFAM" id="SSF55469">
    <property type="entry name" value="FMN-dependent nitroreductase-like"/>
    <property type="match status" value="1"/>
</dbReference>
<dbReference type="GO" id="GO:0046857">
    <property type="term" value="F:oxidoreductase activity, acting on other nitrogenous compounds as donors, with NAD or NADP as acceptor"/>
    <property type="evidence" value="ECO:0007669"/>
    <property type="project" value="TreeGrafter"/>
</dbReference>
<dbReference type="Gene3D" id="3.40.109.10">
    <property type="entry name" value="NADH Oxidase"/>
    <property type="match status" value="1"/>
</dbReference>
<evidence type="ECO:0000256" key="5">
    <source>
        <dbReference type="ARBA" id="ARBA00022857"/>
    </source>
</evidence>
<dbReference type="InterPro" id="IPR029479">
    <property type="entry name" value="Nitroreductase"/>
</dbReference>
<dbReference type="EMBL" id="JARVII010000004">
    <property type="protein sequence ID" value="MDG9698815.1"/>
    <property type="molecule type" value="Genomic_DNA"/>
</dbReference>
<comment type="caution">
    <text evidence="9">The sequence shown here is derived from an EMBL/GenBank/DDBJ whole genome shotgun (WGS) entry which is preliminary data.</text>
</comment>
<dbReference type="AlphaFoldDB" id="A0AAW6RMY3"/>
<dbReference type="Proteomes" id="UP001237156">
    <property type="component" value="Unassembled WGS sequence"/>
</dbReference>
<evidence type="ECO:0000256" key="3">
    <source>
        <dbReference type="ARBA" id="ARBA00022630"/>
    </source>
</evidence>
<keyword evidence="6" id="KW-0560">Oxidoreductase</keyword>
<dbReference type="RefSeq" id="WP_102283156.1">
    <property type="nucleotide sequence ID" value="NZ_JARVII010000004.1"/>
</dbReference>
<dbReference type="Pfam" id="PF00881">
    <property type="entry name" value="Nitroreductase"/>
    <property type="match status" value="1"/>
</dbReference>
<name>A0AAW6RMY3_9BURK</name>
<evidence type="ECO:0000256" key="6">
    <source>
        <dbReference type="ARBA" id="ARBA00023002"/>
    </source>
</evidence>
<dbReference type="CDD" id="cd02149">
    <property type="entry name" value="NfsB-like"/>
    <property type="match status" value="1"/>
</dbReference>
<comment type="similarity">
    <text evidence="2">Belongs to the nitroreductase family.</text>
</comment>
<dbReference type="PANTHER" id="PTHR23026:SF125">
    <property type="entry name" value="OXYGEN-INSENSITIVE NAD(P)H NITROREDUCTASE"/>
    <property type="match status" value="1"/>
</dbReference>
<comment type="cofactor">
    <cofactor evidence="1">
        <name>FMN</name>
        <dbReference type="ChEBI" id="CHEBI:58210"/>
    </cofactor>
</comment>
<proteinExistence type="inferred from homology"/>
<feature type="domain" description="Nitroreductase" evidence="8">
    <location>
        <begin position="13"/>
        <end position="180"/>
    </location>
</feature>
<evidence type="ECO:0000313" key="9">
    <source>
        <dbReference type="EMBL" id="MDG9698815.1"/>
    </source>
</evidence>
<sequence length="220" mass="25203">MLDKQAILDAYQFRHACKAYDPARKISDDDFRFILETGRLSPSSFGLEPWRFVVVQEPQTRALIRDMAWGAREKVMECSHFVVILARQPAMLSPDGDYLPRFMREVQHLPEEAVQMRLRFFRNFSEKDFELAGHPRAFYDWACKQTYIALGNMLTAAAMIGVDSTAIEGFPLEAMNSALAGRGLYDPAQFKLSVMAAFGYRLNAPQPKTRQRLQDVVQWA</sequence>
<dbReference type="InterPro" id="IPR033878">
    <property type="entry name" value="NfsB-like"/>
</dbReference>
<evidence type="ECO:0000256" key="1">
    <source>
        <dbReference type="ARBA" id="ARBA00001917"/>
    </source>
</evidence>
<reference evidence="9 10" key="1">
    <citation type="submission" date="2023-04" db="EMBL/GenBank/DDBJ databases">
        <title>Ottowia paracancer sp. nov., isolated from human stomach.</title>
        <authorList>
            <person name="Song Y."/>
        </authorList>
    </citation>
    <scope>NUCLEOTIDE SEQUENCE [LARGE SCALE GENOMIC DNA]</scope>
    <source>
        <strain evidence="9 10">10c7w1</strain>
    </source>
</reference>
<evidence type="ECO:0000256" key="7">
    <source>
        <dbReference type="ARBA" id="ARBA00023027"/>
    </source>
</evidence>
<organism evidence="9 10">
    <name type="scientific">Ottowia cancrivicina</name>
    <dbReference type="NCBI Taxonomy" id="3040346"/>
    <lineage>
        <taxon>Bacteria</taxon>
        <taxon>Pseudomonadati</taxon>
        <taxon>Pseudomonadota</taxon>
        <taxon>Betaproteobacteria</taxon>
        <taxon>Burkholderiales</taxon>
        <taxon>Comamonadaceae</taxon>
        <taxon>Ottowia</taxon>
    </lineage>
</organism>
<evidence type="ECO:0000259" key="8">
    <source>
        <dbReference type="Pfam" id="PF00881"/>
    </source>
</evidence>
<dbReference type="InterPro" id="IPR000415">
    <property type="entry name" value="Nitroreductase-like"/>
</dbReference>
<gene>
    <name evidence="9" type="ORF">QB898_03605</name>
</gene>
<dbReference type="GO" id="GO:0005829">
    <property type="term" value="C:cytosol"/>
    <property type="evidence" value="ECO:0007669"/>
    <property type="project" value="TreeGrafter"/>
</dbReference>
<evidence type="ECO:0000256" key="2">
    <source>
        <dbReference type="ARBA" id="ARBA00007118"/>
    </source>
</evidence>
<dbReference type="GO" id="GO:0046256">
    <property type="term" value="P:2,4,6-trinitrotoluene catabolic process"/>
    <property type="evidence" value="ECO:0007669"/>
    <property type="project" value="TreeGrafter"/>
</dbReference>
<evidence type="ECO:0000313" key="10">
    <source>
        <dbReference type="Proteomes" id="UP001237156"/>
    </source>
</evidence>
<protein>
    <submittedName>
        <fullName evidence="9">NAD(P)H-dependent oxidoreductase</fullName>
    </submittedName>
</protein>
<evidence type="ECO:0000256" key="4">
    <source>
        <dbReference type="ARBA" id="ARBA00022643"/>
    </source>
</evidence>